<name>A0A165DLS6_9BASI</name>
<evidence type="ECO:0000256" key="4">
    <source>
        <dbReference type="ARBA" id="ARBA00023136"/>
    </source>
</evidence>
<keyword evidence="3 5" id="KW-1133">Transmembrane helix</keyword>
<feature type="transmembrane region" description="Helical" evidence="5">
    <location>
        <begin position="446"/>
        <end position="464"/>
    </location>
</feature>
<dbReference type="AlphaFoldDB" id="A0A165DLS6"/>
<feature type="transmembrane region" description="Helical" evidence="5">
    <location>
        <begin position="176"/>
        <end position="196"/>
    </location>
</feature>
<feature type="transmembrane region" description="Helical" evidence="5">
    <location>
        <begin position="373"/>
        <end position="398"/>
    </location>
</feature>
<accession>A0A165DLS6</accession>
<keyword evidence="4 5" id="KW-0472">Membrane</keyword>
<keyword evidence="9" id="KW-1185">Reference proteome</keyword>
<sequence length="555" mass="60917">MSFPALVVDTGAVMLVRAGMFYICRRFLLQTLYSDLRHISDVPPVAAAPAPVTLQTPTHLAPLERSLSRASSIEEISLLPLPISANGESGWTWRRPPSATAGPGNVDIGSDGRGRRIAFIEKTIETAAGNLTHSNLARGVFGTVFAETCTLFVLVLFQATGILHEEGRVMNFRGSLLASSLLILLACPVLELHLLASRASIKTHSRPSIAVLALTVLLPFVLYVLLLFQIPLPSQVLTPTLFDSFLARLILLGVIILSVLTALASVHAAHMLALALRPMPPPKQGDIAGLEHSISRLRSDLSERTREQERLSEARGDEGMWGKVFGSAAREDRALAAEISAMRVLEDKMGRELEAMRAHRARIEYSKTLKGRIWNAATAMFGVYCAFRILSVISNVVLPFLLTRRSSTTRPEWNVPDIITYILALAVAHLPFIDEGSIDVQLLGRQISLVLVGVVVGGNVRLMMRNVARAMTATTRNMLASFLMLILTQIMGMYLLSTLVQLRSSVPSSSPNAEEPLFALLPRFEVFGRIFDLSFFATCVSYGVWRTARWLWIEG</sequence>
<proteinExistence type="predicted"/>
<dbReference type="Pfam" id="PF12537">
    <property type="entry name" value="GPHR_N"/>
    <property type="match status" value="1"/>
</dbReference>
<protein>
    <recommendedName>
        <fullName evidence="10">G protein-coupled receptor 89</fullName>
    </recommendedName>
</protein>
<evidence type="ECO:0000259" key="6">
    <source>
        <dbReference type="Pfam" id="PF12430"/>
    </source>
</evidence>
<dbReference type="InterPro" id="IPR015672">
    <property type="entry name" value="GPHR/GTG"/>
</dbReference>
<gene>
    <name evidence="8" type="ORF">CALCODRAFT_501516</name>
</gene>
<dbReference type="InterPro" id="IPR025969">
    <property type="entry name" value="ABA_GPCR_dom"/>
</dbReference>
<evidence type="ECO:0000313" key="9">
    <source>
        <dbReference type="Proteomes" id="UP000076842"/>
    </source>
</evidence>
<evidence type="ECO:0000256" key="1">
    <source>
        <dbReference type="ARBA" id="ARBA00004141"/>
    </source>
</evidence>
<reference evidence="8 9" key="1">
    <citation type="journal article" date="2016" name="Mol. Biol. Evol.">
        <title>Comparative Genomics of Early-Diverging Mushroom-Forming Fungi Provides Insights into the Origins of Lignocellulose Decay Capabilities.</title>
        <authorList>
            <person name="Nagy L.G."/>
            <person name="Riley R."/>
            <person name="Tritt A."/>
            <person name="Adam C."/>
            <person name="Daum C."/>
            <person name="Floudas D."/>
            <person name="Sun H."/>
            <person name="Yadav J.S."/>
            <person name="Pangilinan J."/>
            <person name="Larsson K.H."/>
            <person name="Matsuura K."/>
            <person name="Barry K."/>
            <person name="Labutti K."/>
            <person name="Kuo R."/>
            <person name="Ohm R.A."/>
            <person name="Bhattacharya S.S."/>
            <person name="Shirouzu T."/>
            <person name="Yoshinaga Y."/>
            <person name="Martin F.M."/>
            <person name="Grigoriev I.V."/>
            <person name="Hibbett D.S."/>
        </authorList>
    </citation>
    <scope>NUCLEOTIDE SEQUENCE [LARGE SCALE GENOMIC DNA]</scope>
    <source>
        <strain evidence="8 9">HHB12733</strain>
    </source>
</reference>
<evidence type="ECO:0000256" key="3">
    <source>
        <dbReference type="ARBA" id="ARBA00022989"/>
    </source>
</evidence>
<feature type="transmembrane region" description="Helical" evidence="5">
    <location>
        <begin position="250"/>
        <end position="276"/>
    </location>
</feature>
<feature type="transmembrane region" description="Helical" evidence="5">
    <location>
        <begin position="479"/>
        <end position="500"/>
    </location>
</feature>
<evidence type="ECO:0008006" key="10">
    <source>
        <dbReference type="Google" id="ProtNLM"/>
    </source>
</evidence>
<dbReference type="PANTHER" id="PTHR15948:SF0">
    <property type="entry name" value="GOLGI PH REGULATOR A-RELATED"/>
    <property type="match status" value="1"/>
</dbReference>
<feature type="domain" description="Golgi pH regulator conserved" evidence="7">
    <location>
        <begin position="241"/>
        <end position="307"/>
    </location>
</feature>
<evidence type="ECO:0000256" key="2">
    <source>
        <dbReference type="ARBA" id="ARBA00022692"/>
    </source>
</evidence>
<dbReference type="EMBL" id="KV424047">
    <property type="protein sequence ID" value="KZT53087.1"/>
    <property type="molecule type" value="Genomic_DNA"/>
</dbReference>
<feature type="domain" description="Abscisic acid G-protein coupled receptor-like" evidence="6">
    <location>
        <begin position="365"/>
        <end position="547"/>
    </location>
</feature>
<dbReference type="Proteomes" id="UP000076842">
    <property type="component" value="Unassembled WGS sequence"/>
</dbReference>
<evidence type="ECO:0000256" key="5">
    <source>
        <dbReference type="SAM" id="Phobius"/>
    </source>
</evidence>
<keyword evidence="2 5" id="KW-0812">Transmembrane</keyword>
<feature type="transmembrane region" description="Helical" evidence="5">
    <location>
        <begin position="140"/>
        <end position="164"/>
    </location>
</feature>
<feature type="transmembrane region" description="Helical" evidence="5">
    <location>
        <begin position="6"/>
        <end position="24"/>
    </location>
</feature>
<dbReference type="InterPro" id="IPR022535">
    <property type="entry name" value="Golgi_pH-regulator_cons_dom"/>
</dbReference>
<dbReference type="InParanoid" id="A0A165DLS6"/>
<feature type="transmembrane region" description="Helical" evidence="5">
    <location>
        <begin position="208"/>
        <end position="230"/>
    </location>
</feature>
<comment type="subcellular location">
    <subcellularLocation>
        <location evidence="1">Membrane</location>
        <topology evidence="1">Multi-pass membrane protein</topology>
    </subcellularLocation>
</comment>
<dbReference type="Pfam" id="PF12430">
    <property type="entry name" value="ABA_GPCR"/>
    <property type="match status" value="1"/>
</dbReference>
<dbReference type="PANTHER" id="PTHR15948">
    <property type="entry name" value="G-PROTEIN COUPLED RECEPTOR 89-RELATED"/>
    <property type="match status" value="1"/>
</dbReference>
<dbReference type="OrthoDB" id="264392at2759"/>
<dbReference type="GO" id="GO:0016020">
    <property type="term" value="C:membrane"/>
    <property type="evidence" value="ECO:0007669"/>
    <property type="project" value="UniProtKB-SubCell"/>
</dbReference>
<organism evidence="8 9">
    <name type="scientific">Calocera cornea HHB12733</name>
    <dbReference type="NCBI Taxonomy" id="1353952"/>
    <lineage>
        <taxon>Eukaryota</taxon>
        <taxon>Fungi</taxon>
        <taxon>Dikarya</taxon>
        <taxon>Basidiomycota</taxon>
        <taxon>Agaricomycotina</taxon>
        <taxon>Dacrymycetes</taxon>
        <taxon>Dacrymycetales</taxon>
        <taxon>Dacrymycetaceae</taxon>
        <taxon>Calocera</taxon>
    </lineage>
</organism>
<evidence type="ECO:0000313" key="8">
    <source>
        <dbReference type="EMBL" id="KZT53087.1"/>
    </source>
</evidence>
<evidence type="ECO:0000259" key="7">
    <source>
        <dbReference type="Pfam" id="PF12537"/>
    </source>
</evidence>